<evidence type="ECO:0000256" key="8">
    <source>
        <dbReference type="SAM" id="MobiDB-lite"/>
    </source>
</evidence>
<evidence type="ECO:0000256" key="3">
    <source>
        <dbReference type="ARBA" id="ARBA00022692"/>
    </source>
</evidence>
<dbReference type="Pfam" id="PF02416">
    <property type="entry name" value="TatA_B_E"/>
    <property type="match status" value="1"/>
</dbReference>
<evidence type="ECO:0000256" key="5">
    <source>
        <dbReference type="ARBA" id="ARBA00022989"/>
    </source>
</evidence>
<comment type="subcellular location">
    <subcellularLocation>
        <location evidence="1">Membrane</location>
        <topology evidence="1">Single-pass membrane protein</topology>
    </subcellularLocation>
</comment>
<dbReference type="EMBL" id="PZKE01000011">
    <property type="protein sequence ID" value="PTE13804.1"/>
    <property type="molecule type" value="Genomic_DNA"/>
</dbReference>
<organism evidence="9 10">
    <name type="scientific">Fuscovulum blasticum DSM 2131</name>
    <dbReference type="NCBI Taxonomy" id="1188250"/>
    <lineage>
        <taxon>Bacteria</taxon>
        <taxon>Pseudomonadati</taxon>
        <taxon>Pseudomonadota</taxon>
        <taxon>Alphaproteobacteria</taxon>
        <taxon>Rhodobacterales</taxon>
        <taxon>Paracoccaceae</taxon>
        <taxon>Pseudogemmobacter</taxon>
    </lineage>
</organism>
<name>A0A2T4J7C8_FUSBL</name>
<keyword evidence="4" id="KW-0653">Protein transport</keyword>
<proteinExistence type="predicted"/>
<reference evidence="9 10" key="1">
    <citation type="submission" date="2018-03" db="EMBL/GenBank/DDBJ databases">
        <title>Rhodobacter blasticus.</title>
        <authorList>
            <person name="Meyer T.E."/>
            <person name="Miller S."/>
            <person name="Lodha T."/>
            <person name="Gandham S."/>
            <person name="Chintalapati S."/>
            <person name="Chintalapati V.R."/>
        </authorList>
    </citation>
    <scope>NUCLEOTIDE SEQUENCE [LARGE SCALE GENOMIC DNA]</scope>
    <source>
        <strain evidence="9 10">DSM 2131</strain>
    </source>
</reference>
<gene>
    <name evidence="9" type="ORF">C5F44_12195</name>
</gene>
<dbReference type="InterPro" id="IPR003369">
    <property type="entry name" value="TatA/B/E"/>
</dbReference>
<protein>
    <submittedName>
        <fullName evidence="9">Twin-arginine translocase subunit TatB</fullName>
    </submittedName>
</protein>
<feature type="region of interest" description="Disordered" evidence="8">
    <location>
        <begin position="155"/>
        <end position="182"/>
    </location>
</feature>
<evidence type="ECO:0000256" key="1">
    <source>
        <dbReference type="ARBA" id="ARBA00004167"/>
    </source>
</evidence>
<keyword evidence="3" id="KW-0812">Transmembrane</keyword>
<evidence type="ECO:0000256" key="7">
    <source>
        <dbReference type="ARBA" id="ARBA00023136"/>
    </source>
</evidence>
<evidence type="ECO:0000256" key="6">
    <source>
        <dbReference type="ARBA" id="ARBA00023010"/>
    </source>
</evidence>
<keyword evidence="10" id="KW-1185">Reference proteome</keyword>
<evidence type="ECO:0000256" key="4">
    <source>
        <dbReference type="ARBA" id="ARBA00022927"/>
    </source>
</evidence>
<comment type="caution">
    <text evidence="9">The sequence shown here is derived from an EMBL/GenBank/DDBJ whole genome shotgun (WGS) entry which is preliminary data.</text>
</comment>
<dbReference type="Proteomes" id="UP000241362">
    <property type="component" value="Unassembled WGS sequence"/>
</dbReference>
<keyword evidence="2" id="KW-0813">Transport</keyword>
<dbReference type="Gene3D" id="1.20.5.3310">
    <property type="match status" value="1"/>
</dbReference>
<dbReference type="GO" id="GO:0015031">
    <property type="term" value="P:protein transport"/>
    <property type="evidence" value="ECO:0007669"/>
    <property type="project" value="UniProtKB-KW"/>
</dbReference>
<evidence type="ECO:0000313" key="10">
    <source>
        <dbReference type="Proteomes" id="UP000241362"/>
    </source>
</evidence>
<evidence type="ECO:0000313" key="9">
    <source>
        <dbReference type="EMBL" id="PTE13804.1"/>
    </source>
</evidence>
<dbReference type="AlphaFoldDB" id="A0A2T4J7C8"/>
<sequence>MDFSWSEMLLVGIVALIVIGPKDLPAMFRELGRITAKIRAMGREFSRAMEQAASESGVKDAVDGLKAVSNPTGAGLDAVKSAADRFEKWDPMKHPAVTAKPLTPPPVPAKAVAAADAAAPEPAAAAVGPATEALYEQKAARKAVMDEAAAKLKAIAQPADAPAPRTPGRRRKKPASTGGEEA</sequence>
<accession>A0A2T4J7C8</accession>
<keyword evidence="5" id="KW-1133">Transmembrane helix</keyword>
<keyword evidence="7" id="KW-0472">Membrane</keyword>
<keyword evidence="6" id="KW-0811">Translocation</keyword>
<dbReference type="GO" id="GO:0016020">
    <property type="term" value="C:membrane"/>
    <property type="evidence" value="ECO:0007669"/>
    <property type="project" value="UniProtKB-ARBA"/>
</dbReference>
<evidence type="ECO:0000256" key="2">
    <source>
        <dbReference type="ARBA" id="ARBA00022448"/>
    </source>
</evidence>
<dbReference type="RefSeq" id="WP_107673812.1">
    <property type="nucleotide sequence ID" value="NZ_PZKE01000011.1"/>
</dbReference>